<name>A0A1W6QDW2_9VIRU</name>
<evidence type="ECO:0000313" key="2">
    <source>
        <dbReference type="EMBL" id="ARO38272.1"/>
    </source>
</evidence>
<keyword evidence="1" id="KW-0812">Transmembrane</keyword>
<reference evidence="2" key="1">
    <citation type="journal article" date="2017" name="Viruses">
        <title>Deep Sequencing Analysis of RNAs from Citrus Plants Grown in a Citrus Sudden Death-Affected Area Reveals Diverse Known and Putative Novel Viruses.</title>
        <authorList>
            <person name="Matsumura E.E."/>
            <person name="Coletta-Filho H.D."/>
            <person name="Nouri S."/>
            <person name="Falk B.W."/>
            <person name="Nerva L."/>
            <person name="Oliveira T.S."/>
            <person name="Dorta S.O."/>
            <person name="Machado M.A."/>
        </authorList>
    </citation>
    <scope>NUCLEOTIDE SEQUENCE</scope>
    <source>
        <strain evidence="2">CSNS01</strain>
    </source>
</reference>
<accession>A0A1W6QDW2</accession>
<keyword evidence="1" id="KW-1133">Transmembrane helix</keyword>
<organism evidence="2">
    <name type="scientific">Citrus jingmen-like virus</name>
    <dbReference type="NCBI Taxonomy" id="1983763"/>
    <lineage>
        <taxon>Viruses</taxon>
    </lineage>
</organism>
<feature type="transmembrane region" description="Helical" evidence="1">
    <location>
        <begin position="7"/>
        <end position="30"/>
    </location>
</feature>
<feature type="transmembrane region" description="Helical" evidence="1">
    <location>
        <begin position="66"/>
        <end position="94"/>
    </location>
</feature>
<evidence type="ECO:0000256" key="1">
    <source>
        <dbReference type="SAM" id="Phobius"/>
    </source>
</evidence>
<protein>
    <submittedName>
        <fullName evidence="2">Nonstructural protein 1</fullName>
    </submittedName>
</protein>
<proteinExistence type="predicted"/>
<sequence length="142" mass="15421">MSIQYLAIVGALYLTSLFVAVVAAAVYFTLQYLKHHHGALKPLPTLTLGLQSQPLGQDGCNPVESLIWSLALSGFLFAVIVGFLSGALYVLFVISRFVERHQERDTDGLEQALFVTGYVARQRPEQEAGDSAQAIPSSYGTC</sequence>
<dbReference type="EMBL" id="KY110739">
    <property type="protein sequence ID" value="ARO38272.1"/>
    <property type="molecule type" value="Genomic_RNA"/>
</dbReference>
<keyword evidence="1" id="KW-0472">Membrane</keyword>